<accession>A0A163L4C3</accession>
<sequence>MNLLIIAGIVCLLVTGLLSGAFTTGDQQRGNFYAESKVNRTSKRKAANWFFLAGVLLLAVGGAVHLLLR</sequence>
<dbReference type="EMBL" id="LWMH01000001">
    <property type="protein sequence ID" value="KZS47800.1"/>
    <property type="molecule type" value="Genomic_DNA"/>
</dbReference>
<reference evidence="2" key="1">
    <citation type="journal article" date="2016" name="Genome Announc.">
        <title>Draft genomes of two strains of Paenibacillus glucanolyticus with capability to degrade lignocellulose.</title>
        <authorList>
            <person name="Mathews S.L."/>
            <person name="Pawlak J."/>
            <person name="Grunden A.M."/>
        </authorList>
    </citation>
    <scope>NUCLEOTIDE SEQUENCE [LARGE SCALE GENOMIC DNA]</scope>
    <source>
        <strain evidence="2">SLM1</strain>
    </source>
</reference>
<keyword evidence="1" id="KW-0472">Membrane</keyword>
<keyword evidence="3" id="KW-1185">Reference proteome</keyword>
<dbReference type="Proteomes" id="UP000076796">
    <property type="component" value="Unassembled WGS sequence"/>
</dbReference>
<protein>
    <recommendedName>
        <fullName evidence="4">Protein-export membrane protein SecG</fullName>
    </recommendedName>
</protein>
<dbReference type="GeneID" id="97556723"/>
<dbReference type="InterPro" id="IPR035167">
    <property type="entry name" value="DUF5316"/>
</dbReference>
<dbReference type="AlphaFoldDB" id="A0A163L4C3"/>
<keyword evidence="1" id="KW-0812">Transmembrane</keyword>
<evidence type="ECO:0008006" key="4">
    <source>
        <dbReference type="Google" id="ProtNLM"/>
    </source>
</evidence>
<keyword evidence="1" id="KW-1133">Transmembrane helix</keyword>
<proteinExistence type="predicted"/>
<evidence type="ECO:0000256" key="1">
    <source>
        <dbReference type="SAM" id="Phobius"/>
    </source>
</evidence>
<gene>
    <name evidence="2" type="ORF">AWU65_18685</name>
</gene>
<evidence type="ECO:0000313" key="2">
    <source>
        <dbReference type="EMBL" id="KZS47800.1"/>
    </source>
</evidence>
<dbReference type="Pfam" id="PF17247">
    <property type="entry name" value="DUF5316"/>
    <property type="match status" value="1"/>
</dbReference>
<evidence type="ECO:0000313" key="3">
    <source>
        <dbReference type="Proteomes" id="UP000076796"/>
    </source>
</evidence>
<dbReference type="OrthoDB" id="2940255at2"/>
<feature type="transmembrane region" description="Helical" evidence="1">
    <location>
        <begin position="47"/>
        <end position="68"/>
    </location>
</feature>
<dbReference type="RefSeq" id="WP_006209162.1">
    <property type="nucleotide sequence ID" value="NZ_CP147845.1"/>
</dbReference>
<organism evidence="2 3">
    <name type="scientific">Paenibacillus glucanolyticus</name>
    <dbReference type="NCBI Taxonomy" id="59843"/>
    <lineage>
        <taxon>Bacteria</taxon>
        <taxon>Bacillati</taxon>
        <taxon>Bacillota</taxon>
        <taxon>Bacilli</taxon>
        <taxon>Bacillales</taxon>
        <taxon>Paenibacillaceae</taxon>
        <taxon>Paenibacillus</taxon>
    </lineage>
</organism>
<name>A0A163L4C3_9BACL</name>
<comment type="caution">
    <text evidence="2">The sequence shown here is derived from an EMBL/GenBank/DDBJ whole genome shotgun (WGS) entry which is preliminary data.</text>
</comment>